<name>K9ZA00_CYAAP</name>
<protein>
    <submittedName>
        <fullName evidence="8">Arginine decarboxylase</fullName>
        <ecNumber evidence="8">4.1.1.19</ecNumber>
    </submittedName>
</protein>
<dbReference type="Gene3D" id="3.40.640.10">
    <property type="entry name" value="Type I PLP-dependent aspartate aminotransferase-like (Major domain)"/>
    <property type="match status" value="1"/>
</dbReference>
<feature type="domain" description="Orn/Lys/Arg decarboxylases family 1 pyridoxal-P attachment site" evidence="6">
    <location>
        <begin position="21"/>
        <end position="325"/>
    </location>
</feature>
<dbReference type="Gene3D" id="3.90.100.10">
    <property type="entry name" value="Orn/Lys/Arg decarboxylase, C-terminal domain"/>
    <property type="match status" value="1"/>
</dbReference>
<dbReference type="Pfam" id="PF03711">
    <property type="entry name" value="OKR_DC_1_C"/>
    <property type="match status" value="1"/>
</dbReference>
<gene>
    <name evidence="8" type="ordered locus">Cyan10605_3127</name>
</gene>
<evidence type="ECO:0000259" key="7">
    <source>
        <dbReference type="Pfam" id="PF03711"/>
    </source>
</evidence>
<dbReference type="SUPFAM" id="SSF55904">
    <property type="entry name" value="Ornithine decarboxylase C-terminal domain"/>
    <property type="match status" value="1"/>
</dbReference>
<dbReference type="Pfam" id="PF01276">
    <property type="entry name" value="OKR_DC_1"/>
    <property type="match status" value="1"/>
</dbReference>
<keyword evidence="9" id="KW-1185">Reference proteome</keyword>
<keyword evidence="5 8" id="KW-0456">Lyase</keyword>
<dbReference type="eggNOG" id="COG1982">
    <property type="taxonomic scope" value="Bacteria"/>
</dbReference>
<dbReference type="EC" id="4.1.1.19" evidence="8"/>
<comment type="cofactor">
    <cofactor evidence="1">
        <name>pyridoxal 5'-phosphate</name>
        <dbReference type="ChEBI" id="CHEBI:597326"/>
    </cofactor>
</comment>
<evidence type="ECO:0000256" key="4">
    <source>
        <dbReference type="ARBA" id="ARBA00022898"/>
    </source>
</evidence>
<dbReference type="KEGG" id="can:Cyan10605_3127"/>
<evidence type="ECO:0000313" key="9">
    <source>
        <dbReference type="Proteomes" id="UP000010480"/>
    </source>
</evidence>
<evidence type="ECO:0000256" key="3">
    <source>
        <dbReference type="ARBA" id="ARBA00022793"/>
    </source>
</evidence>
<dbReference type="HOGENOM" id="CLU_025925_2_0_3"/>
<dbReference type="InterPro" id="IPR015421">
    <property type="entry name" value="PyrdxlP-dep_Trfase_major"/>
</dbReference>
<feature type="domain" description="Orn/Lys/Arg decarboxylase C-terminal" evidence="7">
    <location>
        <begin position="403"/>
        <end position="467"/>
    </location>
</feature>
<evidence type="ECO:0000256" key="5">
    <source>
        <dbReference type="ARBA" id="ARBA00023239"/>
    </source>
</evidence>
<reference evidence="9" key="1">
    <citation type="journal article" date="2013" name="Proc. Natl. Acad. Sci. U.S.A.">
        <title>Improving the coverage of the cyanobacterial phylum using diversity-driven genome sequencing.</title>
        <authorList>
            <person name="Shih P.M."/>
            <person name="Wu D."/>
            <person name="Latifi A."/>
            <person name="Axen S.D."/>
            <person name="Fewer D.P."/>
            <person name="Talla E."/>
            <person name="Calteau A."/>
            <person name="Cai F."/>
            <person name="Tandeau de Marsac N."/>
            <person name="Rippka R."/>
            <person name="Herdman M."/>
            <person name="Sivonen K."/>
            <person name="Coursin T."/>
            <person name="Laurent T."/>
            <person name="Goodwin L."/>
            <person name="Nolan M."/>
            <person name="Davenport K.W."/>
            <person name="Han C.S."/>
            <person name="Rubin E.M."/>
            <person name="Eisen J.A."/>
            <person name="Woyke T."/>
            <person name="Gugger M."/>
            <person name="Kerfeld C.A."/>
        </authorList>
    </citation>
    <scope>NUCLEOTIDE SEQUENCE [LARGE SCALE GENOMIC DNA]</scope>
    <source>
        <strain evidence="9">PCC 10605</strain>
    </source>
</reference>
<dbReference type="InterPro" id="IPR015424">
    <property type="entry name" value="PyrdxlP-dep_Trfase"/>
</dbReference>
<dbReference type="InterPro" id="IPR036633">
    <property type="entry name" value="Prn/Lys/Arg_de-COase_C_sf"/>
</dbReference>
<keyword evidence="3" id="KW-0210">Decarboxylase</keyword>
<dbReference type="SUPFAM" id="SSF53383">
    <property type="entry name" value="PLP-dependent transferases"/>
    <property type="match status" value="1"/>
</dbReference>
<dbReference type="PANTHER" id="PTHR43277">
    <property type="entry name" value="ARGININE DECARBOXYLASE"/>
    <property type="match status" value="1"/>
</dbReference>
<accession>K9ZA00</accession>
<dbReference type="InterPro" id="IPR052357">
    <property type="entry name" value="Orn_Lys_Arg_decarboxylase-I"/>
</dbReference>
<dbReference type="Proteomes" id="UP000010480">
    <property type="component" value="Chromosome"/>
</dbReference>
<dbReference type="PATRIC" id="fig|755178.3.peg.3333"/>
<comment type="similarity">
    <text evidence="2">Belongs to the Orn/Lys/Arg decarboxylase class-I family.</text>
</comment>
<evidence type="ECO:0000256" key="2">
    <source>
        <dbReference type="ARBA" id="ARBA00010671"/>
    </source>
</evidence>
<evidence type="ECO:0000259" key="6">
    <source>
        <dbReference type="Pfam" id="PF01276"/>
    </source>
</evidence>
<organism evidence="8 9">
    <name type="scientific">Cyanobacterium aponinum (strain PCC 10605)</name>
    <dbReference type="NCBI Taxonomy" id="755178"/>
    <lineage>
        <taxon>Bacteria</taxon>
        <taxon>Bacillati</taxon>
        <taxon>Cyanobacteriota</taxon>
        <taxon>Cyanophyceae</taxon>
        <taxon>Oscillatoriophycideae</taxon>
        <taxon>Chroococcales</taxon>
        <taxon>Geminocystaceae</taxon>
        <taxon>Cyanobacterium</taxon>
    </lineage>
</organism>
<evidence type="ECO:0000256" key="1">
    <source>
        <dbReference type="ARBA" id="ARBA00001933"/>
    </source>
</evidence>
<evidence type="ECO:0000313" key="8">
    <source>
        <dbReference type="EMBL" id="AFZ55178.1"/>
    </source>
</evidence>
<dbReference type="InterPro" id="IPR000310">
    <property type="entry name" value="Orn/Lys/Arg_deCO2ase_major_dom"/>
</dbReference>
<dbReference type="PANTHER" id="PTHR43277:SF4">
    <property type="entry name" value="ARGININE DECARBOXYLASE"/>
    <property type="match status" value="1"/>
</dbReference>
<dbReference type="CDD" id="cd00615">
    <property type="entry name" value="Orn_deC_like"/>
    <property type="match status" value="1"/>
</dbReference>
<dbReference type="GO" id="GO:0008792">
    <property type="term" value="F:arginine decarboxylase activity"/>
    <property type="evidence" value="ECO:0007669"/>
    <property type="project" value="UniProtKB-EC"/>
</dbReference>
<dbReference type="InterPro" id="IPR008286">
    <property type="entry name" value="Prn/Lys/Arg_de-COase_C"/>
</dbReference>
<keyword evidence="4" id="KW-0663">Pyridoxal phosphate</keyword>
<dbReference type="AlphaFoldDB" id="K9ZA00"/>
<sequence length="497" mass="54828">MLFINFAKLRKYYMSFSQKNTPLLTQLSKLAFKQEAPFYAPGHKKGRGINSHFKALLGENVFKADLPELPELDNLFNPEGVIKEAQDLASHAFGAEYTWFLANGSTSGIIASILATCSEGDKIILPRNVHQSAIFGLILSGAEPIFINPEYDRDFDLFYNLSTTQIIKALDNNSRVKAVLLVSPTYHGICANVREIAYCLHNYNIPLIVDEAHGGHFHFHSDLPMSALEAEADVVIQSTHKVLGAMTQASMLHLQGSLVSSEKISRALQMVQSSSPNYLLLASLDSARQQMATEGESLLRNTLDLALIAREKLSKLDYLSVLNFEQKKDSFNNLDLTRLTINVSKLGLTGYEADEILNTQLNVTCELPSLKTLTFIISIGNNLDDINKLIEGLTKLEKYRKKVNQNDIFITNFPTPKLKITPRQAFYAETITLGQSQAINHISGETICPYPPGIPVIMAGELITQDAIASLQNIINHGGTITGASDSSLQTLKVVNS</sequence>
<proteinExistence type="inferred from homology"/>
<dbReference type="STRING" id="755178.Cyan10605_3127"/>
<dbReference type="EMBL" id="CP003947">
    <property type="protein sequence ID" value="AFZ55178.1"/>
    <property type="molecule type" value="Genomic_DNA"/>
</dbReference>